<evidence type="ECO:0000256" key="1">
    <source>
        <dbReference type="SAM" id="Phobius"/>
    </source>
</evidence>
<dbReference type="Gene3D" id="3.30.700.10">
    <property type="entry name" value="Glycoprotein, Type 4 Pilin"/>
    <property type="match status" value="1"/>
</dbReference>
<evidence type="ECO:0000313" key="3">
    <source>
        <dbReference type="Proteomes" id="UP001431776"/>
    </source>
</evidence>
<name>A0AAW6U4U5_9BACT</name>
<proteinExistence type="predicted"/>
<evidence type="ECO:0008006" key="4">
    <source>
        <dbReference type="Google" id="ProtNLM"/>
    </source>
</evidence>
<gene>
    <name evidence="2" type="ORF">QJ522_18815</name>
</gene>
<organism evidence="2 3">
    <name type="scientific">Anaerobaca lacustris</name>
    <dbReference type="NCBI Taxonomy" id="3044600"/>
    <lineage>
        <taxon>Bacteria</taxon>
        <taxon>Pseudomonadati</taxon>
        <taxon>Planctomycetota</taxon>
        <taxon>Phycisphaerae</taxon>
        <taxon>Sedimentisphaerales</taxon>
        <taxon>Anaerobacaceae</taxon>
        <taxon>Anaerobaca</taxon>
    </lineage>
</organism>
<feature type="transmembrane region" description="Helical" evidence="1">
    <location>
        <begin position="6"/>
        <end position="27"/>
    </location>
</feature>
<evidence type="ECO:0000313" key="2">
    <source>
        <dbReference type="EMBL" id="MDI6451121.1"/>
    </source>
</evidence>
<dbReference type="Proteomes" id="UP001431776">
    <property type="component" value="Unassembled WGS sequence"/>
</dbReference>
<dbReference type="InterPro" id="IPR045584">
    <property type="entry name" value="Pilin-like"/>
</dbReference>
<keyword evidence="1" id="KW-0472">Membrane</keyword>
<dbReference type="AlphaFoldDB" id="A0AAW6U4U5"/>
<dbReference type="SUPFAM" id="SSF54523">
    <property type="entry name" value="Pili subunits"/>
    <property type="match status" value="1"/>
</dbReference>
<dbReference type="EMBL" id="JASCXX010000028">
    <property type="protein sequence ID" value="MDI6451121.1"/>
    <property type="molecule type" value="Genomic_DNA"/>
</dbReference>
<accession>A0AAW6U4U5</accession>
<keyword evidence="1" id="KW-0812">Transmembrane</keyword>
<protein>
    <recommendedName>
        <fullName evidence="4">Prepilin-type cleavage/methylation domain-containing protein</fullName>
    </recommendedName>
</protein>
<dbReference type="RefSeq" id="WP_349246530.1">
    <property type="nucleotide sequence ID" value="NZ_JASCXX010000028.1"/>
</dbReference>
<sequence>MRVRKAFTLAELIVMVAMLAALTFVAVPRLPFRSIQGHRAEVTAWKIATDLRRTRSLAILHAGTNSKGFALNIKGTGKGTEYEIVDLGSQDTIDVHVVDADVSLAGRRTFEFSPLGALKDKNDPVLTVSALGRTFTIRVAPGTGAVRCTEDGKI</sequence>
<keyword evidence="1" id="KW-1133">Transmembrane helix</keyword>
<keyword evidence="3" id="KW-1185">Reference proteome</keyword>
<reference evidence="2" key="1">
    <citation type="submission" date="2023-05" db="EMBL/GenBank/DDBJ databases">
        <title>Anaerotaeda fermentans gen. nov., sp. nov., a novel anaerobic planctomycete of the new family within the order Sedimentisphaerales isolated from Taman Peninsula, Russia.</title>
        <authorList>
            <person name="Khomyakova M.A."/>
            <person name="Merkel A.Y."/>
            <person name="Slobodkin A.I."/>
        </authorList>
    </citation>
    <scope>NUCLEOTIDE SEQUENCE</scope>
    <source>
        <strain evidence="2">M17dextr</strain>
    </source>
</reference>
<comment type="caution">
    <text evidence="2">The sequence shown here is derived from an EMBL/GenBank/DDBJ whole genome shotgun (WGS) entry which is preliminary data.</text>
</comment>